<name>A0ABX2K0V4_9MYCO</name>
<feature type="transmembrane region" description="Helical" evidence="1">
    <location>
        <begin position="12"/>
        <end position="35"/>
    </location>
</feature>
<evidence type="ECO:0000256" key="1">
    <source>
        <dbReference type="SAM" id="Phobius"/>
    </source>
</evidence>
<keyword evidence="1" id="KW-0812">Transmembrane</keyword>
<proteinExistence type="predicted"/>
<evidence type="ECO:0000313" key="2">
    <source>
        <dbReference type="EMBL" id="NTY62602.1"/>
    </source>
</evidence>
<keyword evidence="1" id="KW-0472">Membrane</keyword>
<keyword evidence="1" id="KW-1133">Transmembrane helix</keyword>
<dbReference type="RefSeq" id="WP_174400318.1">
    <property type="nucleotide sequence ID" value="NZ_VBSB01000017.1"/>
</dbReference>
<accession>A0ABX2K0V4</accession>
<sequence>MSVLRVVHLPDFYFGGDAVVVVMDAAGLAVLIAALNQALAHGDCRIEHHPRTLEVQVQDGAADVGLDDAHVRWRIPHATVADMIAKLSAMNGVTSGHHYVDIATPARTLVLSVGEYLDAPWLNDPLGHP</sequence>
<comment type="caution">
    <text evidence="2">The sequence shown here is derived from an EMBL/GenBank/DDBJ whole genome shotgun (WGS) entry which is preliminary data.</text>
</comment>
<dbReference type="Proteomes" id="UP000708347">
    <property type="component" value="Unassembled WGS sequence"/>
</dbReference>
<gene>
    <name evidence="2" type="ORF">FEG63_23990</name>
</gene>
<protein>
    <submittedName>
        <fullName evidence="2">Uncharacterized protein</fullName>
    </submittedName>
</protein>
<dbReference type="EMBL" id="VBSB01000017">
    <property type="protein sequence ID" value="NTY62602.1"/>
    <property type="molecule type" value="Genomic_DNA"/>
</dbReference>
<evidence type="ECO:0000313" key="3">
    <source>
        <dbReference type="Proteomes" id="UP000708347"/>
    </source>
</evidence>
<keyword evidence="3" id="KW-1185">Reference proteome</keyword>
<reference evidence="2 3" key="1">
    <citation type="submission" date="2019-05" db="EMBL/GenBank/DDBJ databases">
        <title>Mycolicibacterium sphagni ENV482 genome assembly.</title>
        <authorList>
            <person name="Chen W."/>
            <person name="Faulkner N.W."/>
            <person name="Hyman M.R."/>
        </authorList>
    </citation>
    <scope>NUCLEOTIDE SEQUENCE [LARGE SCALE GENOMIC DNA]</scope>
    <source>
        <strain evidence="2 3">ENV482</strain>
    </source>
</reference>
<organism evidence="2 3">
    <name type="scientific">Mycolicibacterium sphagni</name>
    <dbReference type="NCBI Taxonomy" id="1786"/>
    <lineage>
        <taxon>Bacteria</taxon>
        <taxon>Bacillati</taxon>
        <taxon>Actinomycetota</taxon>
        <taxon>Actinomycetes</taxon>
        <taxon>Mycobacteriales</taxon>
        <taxon>Mycobacteriaceae</taxon>
        <taxon>Mycolicibacterium</taxon>
    </lineage>
</organism>